<dbReference type="Proteomes" id="UP001165444">
    <property type="component" value="Unassembled WGS sequence"/>
</dbReference>
<evidence type="ECO:0000256" key="1">
    <source>
        <dbReference type="ARBA" id="ARBA00001561"/>
    </source>
</evidence>
<dbReference type="SUPFAM" id="SSF53187">
    <property type="entry name" value="Zn-dependent exopeptidases"/>
    <property type="match status" value="1"/>
</dbReference>
<dbReference type="EMBL" id="JAKZMM010000001">
    <property type="protein sequence ID" value="MCJ2379116.1"/>
    <property type="molecule type" value="Genomic_DNA"/>
</dbReference>
<evidence type="ECO:0000313" key="6">
    <source>
        <dbReference type="Proteomes" id="UP001165444"/>
    </source>
</evidence>
<evidence type="ECO:0000256" key="3">
    <source>
        <dbReference type="ARBA" id="ARBA00022801"/>
    </source>
</evidence>
<comment type="catalytic activity">
    <reaction evidence="1">
        <text>Hydrolyzes the link between N-acetylmuramoyl residues and L-amino acid residues in certain cell-wall glycopeptides.</text>
        <dbReference type="EC" id="3.5.1.28"/>
    </reaction>
</comment>
<accession>A0ABT0BWJ7</accession>
<evidence type="ECO:0000313" key="5">
    <source>
        <dbReference type="EMBL" id="MCJ2379116.1"/>
    </source>
</evidence>
<gene>
    <name evidence="5" type="ORF">MUN53_00510</name>
</gene>
<protein>
    <recommendedName>
        <fullName evidence="2">N-acetylmuramoyl-L-alanine amidase</fullName>
        <ecNumber evidence="2">3.5.1.28</ecNumber>
    </recommendedName>
</protein>
<comment type="caution">
    <text evidence="5">The sequence shown here is derived from an EMBL/GenBank/DDBJ whole genome shotgun (WGS) entry which is preliminary data.</text>
</comment>
<feature type="domain" description="MurNAc-LAA" evidence="4">
    <location>
        <begin position="121"/>
        <end position="326"/>
    </location>
</feature>
<keyword evidence="6" id="KW-1185">Reference proteome</keyword>
<sequence>MKHKYIILLILLFFVLPANLGAQEKAYPKNGEGIELFLKRFNRTGSYYQKEFIRLNKSKLGRNNMLITGVKYTIPPLKKDEQPVKSESTSKRRKGYEPLFGKNLASYNVESNELKGACFYLVSGHGGPDPGAIGKMGNHELHEDEYAYDIILRIARNLMIRGAKVHIIIQDAKDGIRNDMYLKNSKRETCMGEAIPLNQVRRLQQRCDKINQLNKSDKESYKRALFIHVDSRSRSKQTDVYFYNTGSRASRNLTNTMKNVFQRKYAHHQPGRGFRGTVSKRDLFVLRNTTPVAAFIELGNIQNKYDQQRIVLSNNRQALANWISEAFVIDYKNYKKK</sequence>
<name>A0ABT0BWJ7_9BACT</name>
<dbReference type="EC" id="3.5.1.28" evidence="2"/>
<organism evidence="5 6">
    <name type="scientific">Parabacteroides faecalis</name>
    <dbReference type="NCBI Taxonomy" id="2924040"/>
    <lineage>
        <taxon>Bacteria</taxon>
        <taxon>Pseudomonadati</taxon>
        <taxon>Bacteroidota</taxon>
        <taxon>Bacteroidia</taxon>
        <taxon>Bacteroidales</taxon>
        <taxon>Tannerellaceae</taxon>
        <taxon>Parabacteroides</taxon>
    </lineage>
</organism>
<proteinExistence type="predicted"/>
<dbReference type="InterPro" id="IPR050695">
    <property type="entry name" value="N-acetylmuramoyl_amidase_3"/>
</dbReference>
<evidence type="ECO:0000259" key="4">
    <source>
        <dbReference type="Pfam" id="PF01520"/>
    </source>
</evidence>
<dbReference type="RefSeq" id="WP_243322941.1">
    <property type="nucleotide sequence ID" value="NZ_JAKZMM010000001.1"/>
</dbReference>
<dbReference type="Gene3D" id="3.40.630.40">
    <property type="entry name" value="Zn-dependent exopeptidases"/>
    <property type="match status" value="1"/>
</dbReference>
<reference evidence="5 6" key="1">
    <citation type="submission" date="2022-03" db="EMBL/GenBank/DDBJ databases">
        <title>Parabacteroides sp. nov. isolated from swine feces.</title>
        <authorList>
            <person name="Bak J.E."/>
        </authorList>
    </citation>
    <scope>NUCLEOTIDE SEQUENCE [LARGE SCALE GENOMIC DNA]</scope>
    <source>
        <strain evidence="5 6">AGMB00274</strain>
    </source>
</reference>
<dbReference type="CDD" id="cd02696">
    <property type="entry name" value="MurNAc-LAA"/>
    <property type="match status" value="1"/>
</dbReference>
<dbReference type="InterPro" id="IPR002508">
    <property type="entry name" value="MurNAc-LAA_cat"/>
</dbReference>
<dbReference type="Pfam" id="PF01520">
    <property type="entry name" value="Amidase_3"/>
    <property type="match status" value="1"/>
</dbReference>
<dbReference type="PANTHER" id="PTHR30404">
    <property type="entry name" value="N-ACETYLMURAMOYL-L-ALANINE AMIDASE"/>
    <property type="match status" value="1"/>
</dbReference>
<evidence type="ECO:0000256" key="2">
    <source>
        <dbReference type="ARBA" id="ARBA00011901"/>
    </source>
</evidence>
<dbReference type="PANTHER" id="PTHR30404:SF0">
    <property type="entry name" value="N-ACETYLMURAMOYL-L-ALANINE AMIDASE AMIC"/>
    <property type="match status" value="1"/>
</dbReference>
<keyword evidence="3" id="KW-0378">Hydrolase</keyword>